<organism evidence="2 3">
    <name type="scientific">Phialophora macrospora</name>
    <dbReference type="NCBI Taxonomy" id="1851006"/>
    <lineage>
        <taxon>Eukaryota</taxon>
        <taxon>Fungi</taxon>
        <taxon>Dikarya</taxon>
        <taxon>Ascomycota</taxon>
        <taxon>Pezizomycotina</taxon>
        <taxon>Eurotiomycetes</taxon>
        <taxon>Chaetothyriomycetidae</taxon>
        <taxon>Chaetothyriales</taxon>
        <taxon>Herpotrichiellaceae</taxon>
        <taxon>Phialophora</taxon>
    </lineage>
</organism>
<evidence type="ECO:0008006" key="4">
    <source>
        <dbReference type="Google" id="ProtNLM"/>
    </source>
</evidence>
<protein>
    <recommendedName>
        <fullName evidence="4">Histidine acid phosphatase</fullName>
    </recommendedName>
</protein>
<evidence type="ECO:0000256" key="1">
    <source>
        <dbReference type="ARBA" id="ARBA00005375"/>
    </source>
</evidence>
<dbReference type="SUPFAM" id="SSF53254">
    <property type="entry name" value="Phosphoglycerate mutase-like"/>
    <property type="match status" value="1"/>
</dbReference>
<keyword evidence="3" id="KW-1185">Reference proteome</keyword>
<dbReference type="Proteomes" id="UP000054266">
    <property type="component" value="Unassembled WGS sequence"/>
</dbReference>
<gene>
    <name evidence="2" type="ORF">PV04_02077</name>
</gene>
<dbReference type="PANTHER" id="PTHR11567">
    <property type="entry name" value="ACID PHOSPHATASE-RELATED"/>
    <property type="match status" value="1"/>
</dbReference>
<dbReference type="Pfam" id="PF00328">
    <property type="entry name" value="His_Phos_2"/>
    <property type="match status" value="1"/>
</dbReference>
<evidence type="ECO:0000313" key="2">
    <source>
        <dbReference type="EMBL" id="KIW74006.1"/>
    </source>
</evidence>
<name>A0A0D2D904_9EURO</name>
<reference evidence="2 3" key="1">
    <citation type="submission" date="2015-01" db="EMBL/GenBank/DDBJ databases">
        <title>The Genome Sequence of Capronia semiimmersa CBS27337.</title>
        <authorList>
            <consortium name="The Broad Institute Genomics Platform"/>
            <person name="Cuomo C."/>
            <person name="de Hoog S."/>
            <person name="Gorbushina A."/>
            <person name="Stielow B."/>
            <person name="Teixiera M."/>
            <person name="Abouelleil A."/>
            <person name="Chapman S.B."/>
            <person name="Priest M."/>
            <person name="Young S.K."/>
            <person name="Wortman J."/>
            <person name="Nusbaum C."/>
            <person name="Birren B."/>
        </authorList>
    </citation>
    <scope>NUCLEOTIDE SEQUENCE [LARGE SCALE GENOMIC DNA]</scope>
    <source>
        <strain evidence="2 3">CBS 27337</strain>
    </source>
</reference>
<dbReference type="InterPro" id="IPR050645">
    <property type="entry name" value="Histidine_acid_phosphatase"/>
</dbReference>
<dbReference type="AlphaFoldDB" id="A0A0D2D904"/>
<dbReference type="GO" id="GO:0016791">
    <property type="term" value="F:phosphatase activity"/>
    <property type="evidence" value="ECO:0007669"/>
    <property type="project" value="TreeGrafter"/>
</dbReference>
<sequence>MQSPHPPSAFSGLVTYLLTSFDALTSQLYQNTMVHRLRDVLLTGSLTYQVLAQPNCSQSSPLVDLAWHPPNDTNINNLEHVVNGTGIDGFIFNSSITPASTSYSTYNWCNMPHVRAKEYPPASPEYTLEYVEIIHRHHKRTPYASNAFPRESYAWDCDDEALFYYGVPRPDGSSAQVNWQVFTSPSNPLAPEGFNGTCQFPQITGSGLNDSRQHGRDIFGVYHDLLHFIPSTYNSSAVKYRVTNNVITSEVAGQIVEAQYSELRNRPVSVLIQPDSIDSLEPAYTCSAASDLYSSYGVGSDTANWTLHLNDSISLFAKLDSVSGVNSSDSGWHNWFDHYFDNLSARLCHQKPLPCQIGNSSNCITQADAEAVFRRGQYEYSFIYRDSPSSLPASTASFGIYMAELAQHLRDAVNATSPVIYRHNVAHDGSVSRLLSILQVDVMVWPGMGSEVVFELYSRHSCYYIRVLWGGQVLRSSNPSLGLMDMIPVQTFLAYIDGLVGVGASMIPSLCGH</sequence>
<comment type="similarity">
    <text evidence="1">Belongs to the histidine acid phosphatase family.</text>
</comment>
<dbReference type="HOGENOM" id="CLU_030126_0_0_1"/>
<proteinExistence type="inferred from homology"/>
<dbReference type="PANTHER" id="PTHR11567:SF195">
    <property type="entry name" value="ACID PHOSPHATASE, PUTATIVE (AFU_ORTHOLOGUE AFUA_3G14570)-RELATED"/>
    <property type="match status" value="1"/>
</dbReference>
<dbReference type="InterPro" id="IPR029033">
    <property type="entry name" value="His_PPase_superfam"/>
</dbReference>
<accession>A0A0D2D904</accession>
<dbReference type="EMBL" id="KN846956">
    <property type="protein sequence ID" value="KIW74006.1"/>
    <property type="molecule type" value="Genomic_DNA"/>
</dbReference>
<dbReference type="InterPro" id="IPR000560">
    <property type="entry name" value="His_Pase_clade-2"/>
</dbReference>
<evidence type="ECO:0000313" key="3">
    <source>
        <dbReference type="Proteomes" id="UP000054266"/>
    </source>
</evidence>
<dbReference type="Gene3D" id="3.40.50.1240">
    <property type="entry name" value="Phosphoglycerate mutase-like"/>
    <property type="match status" value="1"/>
</dbReference>